<proteinExistence type="predicted"/>
<organism evidence="1 2">
    <name type="scientific">Meloidogyne graminicola</name>
    <dbReference type="NCBI Taxonomy" id="189291"/>
    <lineage>
        <taxon>Eukaryota</taxon>
        <taxon>Metazoa</taxon>
        <taxon>Ecdysozoa</taxon>
        <taxon>Nematoda</taxon>
        <taxon>Chromadorea</taxon>
        <taxon>Rhabditida</taxon>
        <taxon>Tylenchina</taxon>
        <taxon>Tylenchomorpha</taxon>
        <taxon>Tylenchoidea</taxon>
        <taxon>Meloidogynidae</taxon>
        <taxon>Meloidogyninae</taxon>
        <taxon>Meloidogyne</taxon>
    </lineage>
</organism>
<keyword evidence="2" id="KW-1185">Reference proteome</keyword>
<gene>
    <name evidence="1" type="ORF">Mgra_00004761</name>
</gene>
<reference evidence="1" key="1">
    <citation type="journal article" date="2020" name="Ecol. Evol.">
        <title>Genome structure and content of the rice root-knot nematode (Meloidogyne graminicola).</title>
        <authorList>
            <person name="Phan N.T."/>
            <person name="Danchin E.G.J."/>
            <person name="Klopp C."/>
            <person name="Perfus-Barbeoch L."/>
            <person name="Kozlowski D.K."/>
            <person name="Koutsovoulos G.D."/>
            <person name="Lopez-Roques C."/>
            <person name="Bouchez O."/>
            <person name="Zahm M."/>
            <person name="Besnard G."/>
            <person name="Bellafiore S."/>
        </authorList>
    </citation>
    <scope>NUCLEOTIDE SEQUENCE</scope>
    <source>
        <strain evidence="1">VN-18</strain>
    </source>
</reference>
<accession>A0A8S9ZR00</accession>
<evidence type="ECO:0000313" key="1">
    <source>
        <dbReference type="EMBL" id="KAF7635851.1"/>
    </source>
</evidence>
<sequence length="300" mass="36197">MYCLLINLINIFNGIFEKRCKKIKDNDELINMKKSVHFEVLSNIIIELNKQKYLENYQKMLEFIKVLFEVNNVQGIELINKIIKNSQELEKIETHWELDNKNNEYNYLNPEGFKILKNKLFEEIHEKYNKILINSEEINKDFKFIIKLKESFEKVLDNWIIKNKINIKYLITGIFELNIWTAENNEINVIFLNEEYFESKYFGSDMSICQPLFSLNCKDDSLYCFLCKEEIPDLEINLNNLKKYTNKGNKYIELNSKFKQLKLYTNMKTFNALKQINEINDEIFRLAFILLNRWAECWIF</sequence>
<dbReference type="EMBL" id="JABEBT010000037">
    <property type="protein sequence ID" value="KAF7635851.1"/>
    <property type="molecule type" value="Genomic_DNA"/>
</dbReference>
<dbReference type="AlphaFoldDB" id="A0A8S9ZR00"/>
<protein>
    <submittedName>
        <fullName evidence="1">Uncharacterized protein</fullName>
    </submittedName>
</protein>
<name>A0A8S9ZR00_9BILA</name>
<evidence type="ECO:0000313" key="2">
    <source>
        <dbReference type="Proteomes" id="UP000605970"/>
    </source>
</evidence>
<dbReference type="Proteomes" id="UP000605970">
    <property type="component" value="Unassembled WGS sequence"/>
</dbReference>
<comment type="caution">
    <text evidence="1">The sequence shown here is derived from an EMBL/GenBank/DDBJ whole genome shotgun (WGS) entry which is preliminary data.</text>
</comment>
<dbReference type="OrthoDB" id="5901994at2759"/>